<sequence length="1431" mass="172224">MQEEIERIGRKEKKRFRRSHNSKEKWMNDFNKERDDLLEELKKNDNDENCKKFLDFIDCCREYLIVSSPNNPFGNNSTLTGDQIKLDAVKKLSNITNCDRTYKDKGTATVLKWDKEYQKGKRKEIGKFTKSNPKCESLYLWFIKYKYIGKVMYAFGSEREIHNIKLKRGIINITEYNNWLNEMEMNFTNPQTWNVTDAKLFIDHWKILKSETEEYRNNIVFNHNCSLINDLNNDVITTHNPLSTTNVSYIMNGSTVSIANDTTESTTYTSGMSLFLTNLATQTNMHNLSISATPTIVGNLSSSNTLLPSPMIKTTKGILNFTDSPSTLNNTGTEINSSTLTSSASTNNKNNSLFKNTTSSVNNSVTASPSSIATLTTTSSFSIIKNSSHSPKNSSNDLLISTMKFSNNASINSFFVQSGNTDQNTSQFNVNGTMNTTTSITFIPNVPTIIPSHNVVHDKSPGNVLIFLGIPFGTILFGIYFFLLLYKCTPIGSWISKRKSKKKKKIKKIESRDVSTSIYPKKKSVKKMKHLVSSHEMQLPSCKITFENEKNVEKKKKYEEIKLEGVKNEFIVQTEEQHIEKGENEEESTEDKEKKKVDMIMKESRYLNEEMINHGDGNVKGKISINKEMYKKKIFIEIYMEILDECQREEWELHKEDFLQICLEEWKNDSVLYEDIMVEENKVENSEEESNSISLERQKFLWNKYMERNREMLEKWKREKWFENLKKEWEKEQEDYEQITDVSELMEMEKGKLAMVEKQKIIWKLWLIKQRKWFMECNKEKWFNALLEEYEMEEGEYKKELSKGNIENVEEIHRNIDKSKEENNEIAENKKKKLIKKLWIEIHMMILEEYKKEEWERNKEEFIKTSMNELKIKRNLDGRENILEYIDGNSGNVVIKNKENDIEQLKKEEWFTQLKIKWKNNEDKYRKEINEEMLIKENGERIRNPMLERQNIIWRKHWRDIQNKWRENANNEEWFTQLDDIYENKEEEYKKDIYERSIEEKKKEIIRKKGEKKKKYKVSEMENIDKRFNSITMKKKLKWKTILEIQMMVLEECKKEEWELNKEDFFQICIEEWAKKKSSCEDIFNKKRTLNGEEGAYQIMLEKQTLLWKEWSERNAKMLKKWKKEEWFNKLKKEWKNYEEIYSEEIKEKKVEVLEDRVKNPMLERQKKIWRGWLRRHLGITEQWIKENWFMDVLNDYQKEEDKELQVREIENLSEKIEKDERIINNVKEMDETKKKKLICRLCIEIYMAIIEECKKEELESMRNEYLKLYIEEEEKKEEMYEKEIKKKERVDVNQKKKWNIMIEMEKKEKNEKIDVDKKTKWNILMEMKKREWDIWKKEDWFLEWKENWKKEEMKHMEEIRRLEIKNNMKREIGIPKLEQNILWNRQWLEKQRNILKKKNKQNSPKESMSQKHKKKEEVEDISSNLDITIL</sequence>
<dbReference type="GeneID" id="39734082"/>
<feature type="coiled-coil region" evidence="1">
    <location>
        <begin position="809"/>
        <end position="837"/>
    </location>
</feature>
<keyword evidence="3" id="KW-1133">Transmembrane helix</keyword>
<dbReference type="OrthoDB" id="377116at2759"/>
<feature type="transmembrane region" description="Helical" evidence="3">
    <location>
        <begin position="464"/>
        <end position="486"/>
    </location>
</feature>
<dbReference type="Proteomes" id="UP000220158">
    <property type="component" value="Unassembled WGS sequence"/>
</dbReference>
<feature type="compositionally biased region" description="Basic residues" evidence="2">
    <location>
        <begin position="10"/>
        <end position="20"/>
    </location>
</feature>
<feature type="coiled-coil region" evidence="1">
    <location>
        <begin position="1200"/>
        <end position="1230"/>
    </location>
</feature>
<feature type="region of interest" description="Disordered" evidence="2">
    <location>
        <begin position="1"/>
        <end position="20"/>
    </location>
</feature>
<feature type="coiled-coil region" evidence="1">
    <location>
        <begin position="1256"/>
        <end position="1291"/>
    </location>
</feature>
<organism evidence="4 5">
    <name type="scientific">Plasmodium relictum</name>
    <dbReference type="NCBI Taxonomy" id="85471"/>
    <lineage>
        <taxon>Eukaryota</taxon>
        <taxon>Sar</taxon>
        <taxon>Alveolata</taxon>
        <taxon>Apicomplexa</taxon>
        <taxon>Aconoidasida</taxon>
        <taxon>Haemosporida</taxon>
        <taxon>Plasmodiidae</taxon>
        <taxon>Plasmodium</taxon>
        <taxon>Plasmodium (Haemamoeba)</taxon>
    </lineage>
</organism>
<dbReference type="RefSeq" id="XP_028531363.1">
    <property type="nucleotide sequence ID" value="XM_028677912.1"/>
</dbReference>
<evidence type="ECO:0000256" key="1">
    <source>
        <dbReference type="SAM" id="Coils"/>
    </source>
</evidence>
<feature type="compositionally biased region" description="Low complexity" evidence="2">
    <location>
        <begin position="336"/>
        <end position="348"/>
    </location>
</feature>
<evidence type="ECO:0000256" key="3">
    <source>
        <dbReference type="SAM" id="Phobius"/>
    </source>
</evidence>
<keyword evidence="5" id="KW-1185">Reference proteome</keyword>
<evidence type="ECO:0000313" key="5">
    <source>
        <dbReference type="Proteomes" id="UP000220158"/>
    </source>
</evidence>
<feature type="region of interest" description="Disordered" evidence="2">
    <location>
        <begin position="1395"/>
        <end position="1431"/>
    </location>
</feature>
<dbReference type="OMA" id="TIMTANI"/>
<keyword evidence="1" id="KW-0175">Coiled coil</keyword>
<dbReference type="EMBL" id="CVMU01000490">
    <property type="protein sequence ID" value="CRG85846.1"/>
    <property type="molecule type" value="Genomic_DNA"/>
</dbReference>
<keyword evidence="3" id="KW-0812">Transmembrane</keyword>
<proteinExistence type="predicted"/>
<accession>A0A1J1GNU8</accession>
<name>A0A1J1GNU8_PLARL</name>
<dbReference type="KEGG" id="prel:PRELSG_0015800"/>
<reference evidence="4 5" key="1">
    <citation type="submission" date="2015-04" db="EMBL/GenBank/DDBJ databases">
        <authorList>
            <consortium name="Pathogen Informatics"/>
        </authorList>
    </citation>
    <scope>NUCLEOTIDE SEQUENCE [LARGE SCALE GENOMIC DNA]</scope>
    <source>
        <strain evidence="4 5">SGS1</strain>
    </source>
</reference>
<dbReference type="VEuPathDB" id="PlasmoDB:PRELSG_0015800"/>
<feature type="compositionally biased region" description="Polar residues" evidence="2">
    <location>
        <begin position="1422"/>
        <end position="1431"/>
    </location>
</feature>
<protein>
    <submittedName>
        <fullName evidence="4">Surface-associated interspersed protein (SURFIN)</fullName>
    </submittedName>
</protein>
<evidence type="ECO:0000256" key="2">
    <source>
        <dbReference type="SAM" id="MobiDB-lite"/>
    </source>
</evidence>
<gene>
    <name evidence="4" type="ORF">PRELSG_0015800</name>
</gene>
<evidence type="ECO:0000313" key="4">
    <source>
        <dbReference type="EMBL" id="CRG85846.1"/>
    </source>
</evidence>
<feature type="region of interest" description="Disordered" evidence="2">
    <location>
        <begin position="327"/>
        <end position="348"/>
    </location>
</feature>
<keyword evidence="3" id="KW-0472">Membrane</keyword>